<reference evidence="8 9" key="1">
    <citation type="journal article" date="2015" name="Stand. Genomic Sci.">
        <title>Genomic Encyclopedia of Bacterial and Archaeal Type Strains, Phase III: the genomes of soil and plant-associated and newly described type strains.</title>
        <authorList>
            <person name="Whitman W.B."/>
            <person name="Woyke T."/>
            <person name="Klenk H.P."/>
            <person name="Zhou Y."/>
            <person name="Lilburn T.G."/>
            <person name="Beck B.J."/>
            <person name="De Vos P."/>
            <person name="Vandamme P."/>
            <person name="Eisen J.A."/>
            <person name="Garrity G."/>
            <person name="Hugenholtz P."/>
            <person name="Kyrpides N.C."/>
        </authorList>
    </citation>
    <scope>NUCLEOTIDE SEQUENCE [LARGE SCALE GENOMIC DNA]</scope>
    <source>
        <strain evidence="8 9">A3</strain>
    </source>
</reference>
<evidence type="ECO:0000256" key="1">
    <source>
        <dbReference type="ARBA" id="ARBA00022679"/>
    </source>
</evidence>
<dbReference type="Pfam" id="PF00069">
    <property type="entry name" value="Pkinase"/>
    <property type="match status" value="1"/>
</dbReference>
<keyword evidence="2" id="KW-0547">Nucleotide-binding</keyword>
<dbReference type="Pfam" id="PF13424">
    <property type="entry name" value="TPR_12"/>
    <property type="match status" value="2"/>
</dbReference>
<name>A0A4R2IEN8_9GAMM</name>
<keyword evidence="6" id="KW-1133">Transmembrane helix</keyword>
<dbReference type="Gene3D" id="3.30.200.20">
    <property type="entry name" value="Phosphorylase Kinase, domain 1"/>
    <property type="match status" value="1"/>
</dbReference>
<keyword evidence="9" id="KW-1185">Reference proteome</keyword>
<keyword evidence="5" id="KW-0802">TPR repeat</keyword>
<dbReference type="CDD" id="cd14014">
    <property type="entry name" value="STKc_PknB_like"/>
    <property type="match status" value="1"/>
</dbReference>
<dbReference type="PANTHER" id="PTHR43289">
    <property type="entry name" value="MITOGEN-ACTIVATED PROTEIN KINASE KINASE KINASE 20-RELATED"/>
    <property type="match status" value="1"/>
</dbReference>
<evidence type="ECO:0000256" key="3">
    <source>
        <dbReference type="ARBA" id="ARBA00022777"/>
    </source>
</evidence>
<gene>
    <name evidence="8" type="ORF">EV148_101213</name>
</gene>
<dbReference type="InterPro" id="IPR008271">
    <property type="entry name" value="Ser/Thr_kinase_AS"/>
</dbReference>
<dbReference type="SMART" id="SM00220">
    <property type="entry name" value="S_TKc"/>
    <property type="match status" value="1"/>
</dbReference>
<dbReference type="Gene3D" id="1.25.40.10">
    <property type="entry name" value="Tetratricopeptide repeat domain"/>
    <property type="match status" value="3"/>
</dbReference>
<dbReference type="InterPro" id="IPR011990">
    <property type="entry name" value="TPR-like_helical_dom_sf"/>
</dbReference>
<dbReference type="RefSeq" id="WP_131992183.1">
    <property type="nucleotide sequence ID" value="NZ_SLWQ01000001.1"/>
</dbReference>
<keyword evidence="1" id="KW-0808">Transferase</keyword>
<evidence type="ECO:0000256" key="4">
    <source>
        <dbReference type="ARBA" id="ARBA00022840"/>
    </source>
</evidence>
<feature type="transmembrane region" description="Helical" evidence="6">
    <location>
        <begin position="371"/>
        <end position="395"/>
    </location>
</feature>
<keyword evidence="6" id="KW-0472">Membrane</keyword>
<evidence type="ECO:0000256" key="5">
    <source>
        <dbReference type="PROSITE-ProRule" id="PRU00339"/>
    </source>
</evidence>
<dbReference type="SMART" id="SM00028">
    <property type="entry name" value="TPR"/>
    <property type="match status" value="6"/>
</dbReference>
<dbReference type="EMBL" id="SLWQ01000001">
    <property type="protein sequence ID" value="TCO42807.1"/>
    <property type="molecule type" value="Genomic_DNA"/>
</dbReference>
<comment type="caution">
    <text evidence="8">The sequence shown here is derived from an EMBL/GenBank/DDBJ whole genome shotgun (WGS) entry which is preliminary data.</text>
</comment>
<dbReference type="InterPro" id="IPR011009">
    <property type="entry name" value="Kinase-like_dom_sf"/>
</dbReference>
<evidence type="ECO:0000256" key="2">
    <source>
        <dbReference type="ARBA" id="ARBA00022741"/>
    </source>
</evidence>
<dbReference type="PANTHER" id="PTHR43289:SF34">
    <property type="entry name" value="SERINE_THREONINE-PROTEIN KINASE YBDM-RELATED"/>
    <property type="match status" value="1"/>
</dbReference>
<dbReference type="OrthoDB" id="9783151at2"/>
<dbReference type="Pfam" id="PF13374">
    <property type="entry name" value="TPR_10"/>
    <property type="match status" value="1"/>
</dbReference>
<dbReference type="Proteomes" id="UP000294862">
    <property type="component" value="Unassembled WGS sequence"/>
</dbReference>
<protein>
    <submittedName>
        <fullName evidence="8">Serine/threonine-protein kinase</fullName>
    </submittedName>
</protein>
<accession>A0A4R2IEN8</accession>
<feature type="domain" description="Protein kinase" evidence="7">
    <location>
        <begin position="88"/>
        <end position="346"/>
    </location>
</feature>
<dbReference type="GO" id="GO:0004674">
    <property type="term" value="F:protein serine/threonine kinase activity"/>
    <property type="evidence" value="ECO:0007669"/>
    <property type="project" value="TreeGrafter"/>
</dbReference>
<sequence>MSADAAPASAQRYAEALRIAHALLDQPPAARAGELERACAGDAALRADVEWMLRAAEDDTGEYAADAAGASAPRFDGAALAAVAPPEYRILHPLGEGGAGMVCLAERGEAGVRQRVALKLLRHSAANGLERFRAEQRILAGLRHPNIAHFIDGGVLANGQPYLAVEYVDGVTIDRWCARQPLAARVDAFLAVCAAVSHAHAQLLIHRDLKPANILVDTDGVPKLLDFGIARLLGDDPALARTATRALTPVYASPEQVHGEPLGTATDVYSLGAVLYELATGVRPYSDARSDVALLQAIAAGELAPPSRVARVPADVEAIIQKATRREPAQRYASVAELADDLRRWRASQPVRARRGSVAYRVRRFAWRNRYGIAAAFGAALLLSAFVAAILLDLWQARAQRERADRINEFFNAVLAAGDPSDMGRSATVVEALERAQQRAARELAGDPASAMLTELTLARTLQQLGRYDAALLSAHRAVDAARRAGDTATEIDARLVLGTTLWNQGRYDEASAALQEARARAEADGSAQQRGEIANRIGEVEFSAGRPERAREWQQRALELLPRDATKARAYALGDLASVEYRQGDVGRALELNAQSIALLRADQPRGSVALATQLGNRGAMFTRQRRFAEAERVLEESLAMKIELYGESHRIVVDALTKLAQLRIDEGDFAGALGYAGRGYALARPMANYVTARAAKKYASALGLASRTGEALPLAREAVALYEARYPPGYNELLDAQSVLGWLEALAGDVVAGRARAQSAYETLVASAGAQDSFAIEAKRRLDAIASARVEPAGGAPR</sequence>
<dbReference type="InterPro" id="IPR000719">
    <property type="entry name" value="Prot_kinase_dom"/>
</dbReference>
<evidence type="ECO:0000313" key="8">
    <source>
        <dbReference type="EMBL" id="TCO42807.1"/>
    </source>
</evidence>
<dbReference type="PROSITE" id="PS00108">
    <property type="entry name" value="PROTEIN_KINASE_ST"/>
    <property type="match status" value="1"/>
</dbReference>
<dbReference type="PROSITE" id="PS50011">
    <property type="entry name" value="PROTEIN_KINASE_DOM"/>
    <property type="match status" value="1"/>
</dbReference>
<dbReference type="AlphaFoldDB" id="A0A4R2IEN8"/>
<dbReference type="GO" id="GO:0005524">
    <property type="term" value="F:ATP binding"/>
    <property type="evidence" value="ECO:0007669"/>
    <property type="project" value="UniProtKB-KW"/>
</dbReference>
<organism evidence="8 9">
    <name type="scientific">Dokdonella fugitiva</name>
    <dbReference type="NCBI Taxonomy" id="328517"/>
    <lineage>
        <taxon>Bacteria</taxon>
        <taxon>Pseudomonadati</taxon>
        <taxon>Pseudomonadota</taxon>
        <taxon>Gammaproteobacteria</taxon>
        <taxon>Lysobacterales</taxon>
        <taxon>Rhodanobacteraceae</taxon>
        <taxon>Dokdonella</taxon>
    </lineage>
</organism>
<keyword evidence="6" id="KW-0812">Transmembrane</keyword>
<dbReference type="Gene3D" id="1.10.510.10">
    <property type="entry name" value="Transferase(Phosphotransferase) domain 1"/>
    <property type="match status" value="1"/>
</dbReference>
<evidence type="ECO:0000259" key="7">
    <source>
        <dbReference type="PROSITE" id="PS50011"/>
    </source>
</evidence>
<feature type="repeat" description="TPR" evidence="5">
    <location>
        <begin position="532"/>
        <end position="565"/>
    </location>
</feature>
<evidence type="ECO:0000256" key="6">
    <source>
        <dbReference type="SAM" id="Phobius"/>
    </source>
</evidence>
<evidence type="ECO:0000313" key="9">
    <source>
        <dbReference type="Proteomes" id="UP000294862"/>
    </source>
</evidence>
<dbReference type="PROSITE" id="PS50005">
    <property type="entry name" value="TPR"/>
    <property type="match status" value="1"/>
</dbReference>
<dbReference type="InterPro" id="IPR019734">
    <property type="entry name" value="TPR_rpt"/>
</dbReference>
<dbReference type="SUPFAM" id="SSF56112">
    <property type="entry name" value="Protein kinase-like (PK-like)"/>
    <property type="match status" value="1"/>
</dbReference>
<keyword evidence="4" id="KW-0067">ATP-binding</keyword>
<dbReference type="SUPFAM" id="SSF48452">
    <property type="entry name" value="TPR-like"/>
    <property type="match status" value="2"/>
</dbReference>
<proteinExistence type="predicted"/>
<keyword evidence="3 8" id="KW-0418">Kinase</keyword>